<reference evidence="2" key="1">
    <citation type="submission" date="2021-01" db="EMBL/GenBank/DDBJ databases">
        <authorList>
            <person name="Corre E."/>
            <person name="Pelletier E."/>
            <person name="Niang G."/>
            <person name="Scheremetjew M."/>
            <person name="Finn R."/>
            <person name="Kale V."/>
            <person name="Holt S."/>
            <person name="Cochrane G."/>
            <person name="Meng A."/>
            <person name="Brown T."/>
            <person name="Cohen L."/>
        </authorList>
    </citation>
    <scope>NUCLEOTIDE SEQUENCE</scope>
    <source>
        <strain evidence="2">NY070348D</strain>
    </source>
</reference>
<evidence type="ECO:0000313" key="2">
    <source>
        <dbReference type="EMBL" id="CAD9679671.1"/>
    </source>
</evidence>
<dbReference type="AlphaFoldDB" id="A0A7S2WBQ2"/>
<protein>
    <submittedName>
        <fullName evidence="2">Uncharacterized protein</fullName>
    </submittedName>
</protein>
<feature type="transmembrane region" description="Helical" evidence="1">
    <location>
        <begin position="73"/>
        <end position="90"/>
    </location>
</feature>
<proteinExistence type="predicted"/>
<organism evidence="2">
    <name type="scientific">Mucochytrium quahogii</name>
    <dbReference type="NCBI Taxonomy" id="96639"/>
    <lineage>
        <taxon>Eukaryota</taxon>
        <taxon>Sar</taxon>
        <taxon>Stramenopiles</taxon>
        <taxon>Bigyra</taxon>
        <taxon>Labyrinthulomycetes</taxon>
        <taxon>Thraustochytrida</taxon>
        <taxon>Thraustochytriidae</taxon>
        <taxon>Mucochytrium</taxon>
    </lineage>
</organism>
<gene>
    <name evidence="2" type="ORF">QSP1433_LOCUS6640</name>
</gene>
<sequence>MSPKNFGALDSGIMPRSRAYLLRAEFALVCNTILPLSVVVLSGHAWIYGGAFISLRIDQLFEMPNVHDHLPEVVSVIVGIYLGMLIHRAYDKEGSFDRPSVVLDGP</sequence>
<accession>A0A7S2WBQ2</accession>
<keyword evidence="1" id="KW-0812">Transmembrane</keyword>
<dbReference type="EMBL" id="HBHK01010611">
    <property type="protein sequence ID" value="CAD9679671.1"/>
    <property type="molecule type" value="Transcribed_RNA"/>
</dbReference>
<evidence type="ECO:0000256" key="1">
    <source>
        <dbReference type="SAM" id="Phobius"/>
    </source>
</evidence>
<feature type="transmembrane region" description="Helical" evidence="1">
    <location>
        <begin position="26"/>
        <end position="53"/>
    </location>
</feature>
<keyword evidence="1" id="KW-1133">Transmembrane helix</keyword>
<keyword evidence="1" id="KW-0472">Membrane</keyword>
<name>A0A7S2WBQ2_9STRA</name>